<gene>
    <name evidence="3" type="primary">LOC140004697</name>
</gene>
<dbReference type="PANTHER" id="PTHR37610:SF101">
    <property type="entry name" value="(RAPE) HYPOTHETICAL PROTEIN"/>
    <property type="match status" value="1"/>
</dbReference>
<sequence length="152" mass="17458">MDDERENKNVGKKFVSPYILTSNDNPGAIITQVQLKGDNYDEWALAMRTALRAKKKMGFIDGTMKQLDNDSANLEDWWTVNLMIVSWILNTIEPALRSTITRVEIAKNLWEDIQERFSIANGPQVQQIKGEIAEWKQQGLPIVTYYGKLKQL</sequence>
<organism evidence="2 3">
    <name type="scientific">Coffea arabica</name>
    <name type="common">Arabian coffee</name>
    <dbReference type="NCBI Taxonomy" id="13443"/>
    <lineage>
        <taxon>Eukaryota</taxon>
        <taxon>Viridiplantae</taxon>
        <taxon>Streptophyta</taxon>
        <taxon>Embryophyta</taxon>
        <taxon>Tracheophyta</taxon>
        <taxon>Spermatophyta</taxon>
        <taxon>Magnoliopsida</taxon>
        <taxon>eudicotyledons</taxon>
        <taxon>Gunneridae</taxon>
        <taxon>Pentapetalae</taxon>
        <taxon>asterids</taxon>
        <taxon>lamiids</taxon>
        <taxon>Gentianales</taxon>
        <taxon>Rubiaceae</taxon>
        <taxon>Ixoroideae</taxon>
        <taxon>Gardenieae complex</taxon>
        <taxon>Bertiereae - Coffeeae clade</taxon>
        <taxon>Coffeeae</taxon>
        <taxon>Coffea</taxon>
    </lineage>
</organism>
<name>A0ABM4U0Y0_COFAR</name>
<reference evidence="3" key="1">
    <citation type="submission" date="2025-08" db="UniProtKB">
        <authorList>
            <consortium name="RefSeq"/>
        </authorList>
    </citation>
    <scope>IDENTIFICATION</scope>
    <source>
        <tissue evidence="3">Leaves</tissue>
    </source>
</reference>
<evidence type="ECO:0000313" key="2">
    <source>
        <dbReference type="Proteomes" id="UP001652660"/>
    </source>
</evidence>
<dbReference type="InterPro" id="IPR029472">
    <property type="entry name" value="Copia-like_N"/>
</dbReference>
<evidence type="ECO:0000313" key="3">
    <source>
        <dbReference type="RefSeq" id="XP_071900938.1"/>
    </source>
</evidence>
<accession>A0ABM4U0Y0</accession>
<dbReference type="GeneID" id="140004697"/>
<protein>
    <recommendedName>
        <fullName evidence="1">Retrotransposon Copia-like N-terminal domain-containing protein</fullName>
    </recommendedName>
</protein>
<dbReference type="RefSeq" id="XP_071900938.1">
    <property type="nucleotide sequence ID" value="XM_072044837.1"/>
</dbReference>
<dbReference type="PANTHER" id="PTHR37610">
    <property type="entry name" value="CCHC-TYPE DOMAIN-CONTAINING PROTEIN"/>
    <property type="match status" value="1"/>
</dbReference>
<feature type="domain" description="Retrotransposon Copia-like N-terminal" evidence="1">
    <location>
        <begin position="22"/>
        <end position="65"/>
    </location>
</feature>
<dbReference type="Pfam" id="PF14244">
    <property type="entry name" value="Retrotran_gag_3"/>
    <property type="match status" value="1"/>
</dbReference>
<dbReference type="Proteomes" id="UP001652660">
    <property type="component" value="Chromosome 4c"/>
</dbReference>
<keyword evidence="2" id="KW-1185">Reference proteome</keyword>
<proteinExistence type="predicted"/>
<evidence type="ECO:0000259" key="1">
    <source>
        <dbReference type="Pfam" id="PF14244"/>
    </source>
</evidence>